<name>A0ABR7AI87_9SPHN</name>
<dbReference type="EMBL" id="JACONT010000001">
    <property type="protein sequence ID" value="MBC3940101.1"/>
    <property type="molecule type" value="Genomic_DNA"/>
</dbReference>
<evidence type="ECO:0000313" key="1">
    <source>
        <dbReference type="EMBL" id="MBC3940101.1"/>
    </source>
</evidence>
<comment type="caution">
    <text evidence="1">The sequence shown here is derived from an EMBL/GenBank/DDBJ whole genome shotgun (WGS) entry which is preliminary data.</text>
</comment>
<gene>
    <name evidence="1" type="ORF">H8S47_00205</name>
</gene>
<proteinExistence type="predicted"/>
<keyword evidence="2" id="KW-1185">Reference proteome</keyword>
<accession>A0ABR7AI87</accession>
<sequence>MADRHQSVALIEMIGASPHEWGKRIDALFTLLDTLSDDDWCAVKRSVAPKVRYGIMVQYLSHVERTYTAAAPEAAQMVEVGIALILLEGFELDYRETTLRVTDFLKTTGSTLTRFAEQAHKCDVPALEYIRGLCQT</sequence>
<reference evidence="1 2" key="1">
    <citation type="submission" date="2020-08" db="EMBL/GenBank/DDBJ databases">
        <title>Putative novel bacterial strains isolated from necrotic wheat leaf tissues caused by Xanthomonas translucens.</title>
        <authorList>
            <person name="Tambong J.T."/>
        </authorList>
    </citation>
    <scope>NUCLEOTIDE SEQUENCE [LARGE SCALE GENOMIC DNA]</scope>
    <source>
        <strain evidence="2">DOAB 1063</strain>
    </source>
</reference>
<dbReference type="Proteomes" id="UP000597613">
    <property type="component" value="Unassembled WGS sequence"/>
</dbReference>
<protein>
    <submittedName>
        <fullName evidence="1">Uncharacterized protein</fullName>
    </submittedName>
</protein>
<dbReference type="RefSeq" id="WP_187501921.1">
    <property type="nucleotide sequence ID" value="NZ_CP162536.1"/>
</dbReference>
<evidence type="ECO:0000313" key="2">
    <source>
        <dbReference type="Proteomes" id="UP000597613"/>
    </source>
</evidence>
<organism evidence="1 2">
    <name type="scientific">Sphingomonas albertensis</name>
    <dbReference type="NCBI Taxonomy" id="2762591"/>
    <lineage>
        <taxon>Bacteria</taxon>
        <taxon>Pseudomonadati</taxon>
        <taxon>Pseudomonadota</taxon>
        <taxon>Alphaproteobacteria</taxon>
        <taxon>Sphingomonadales</taxon>
        <taxon>Sphingomonadaceae</taxon>
        <taxon>Sphingomonas</taxon>
    </lineage>
</organism>